<proteinExistence type="predicted"/>
<keyword evidence="2" id="KW-1185">Reference proteome</keyword>
<dbReference type="AlphaFoldDB" id="A0A8T9QCG1"/>
<accession>A0A8T9QCG1</accession>
<protein>
    <submittedName>
        <fullName evidence="1">Uncharacterized protein</fullName>
    </submittedName>
</protein>
<gene>
    <name evidence="1" type="ORF">MUN79_14120</name>
</gene>
<dbReference type="Proteomes" id="UP000831796">
    <property type="component" value="Chromosome"/>
</dbReference>
<evidence type="ECO:0000313" key="2">
    <source>
        <dbReference type="Proteomes" id="UP000831796"/>
    </source>
</evidence>
<reference evidence="1" key="1">
    <citation type="submission" date="2022-04" db="EMBL/GenBank/DDBJ databases">
        <title>Hymenobacter sp. isolated from the air.</title>
        <authorList>
            <person name="Won M."/>
            <person name="Lee C.-M."/>
            <person name="Woen H.-Y."/>
            <person name="Kwon S.-W."/>
        </authorList>
    </citation>
    <scope>NUCLEOTIDE SEQUENCE</scope>
    <source>
        <strain evidence="1">5116S-3</strain>
    </source>
</reference>
<organism evidence="1 2">
    <name type="scientific">Hymenobacter cellulosilyticus</name>
    <dbReference type="NCBI Taxonomy" id="2932248"/>
    <lineage>
        <taxon>Bacteria</taxon>
        <taxon>Pseudomonadati</taxon>
        <taxon>Bacteroidota</taxon>
        <taxon>Cytophagia</taxon>
        <taxon>Cytophagales</taxon>
        <taxon>Hymenobacteraceae</taxon>
        <taxon>Hymenobacter</taxon>
    </lineage>
</organism>
<dbReference type="RefSeq" id="WP_244678231.1">
    <property type="nucleotide sequence ID" value="NZ_CP095046.1"/>
</dbReference>
<name>A0A8T9QCG1_9BACT</name>
<dbReference type="EMBL" id="CP095046">
    <property type="protein sequence ID" value="UOQ74895.1"/>
    <property type="molecule type" value="Genomic_DNA"/>
</dbReference>
<evidence type="ECO:0000313" key="1">
    <source>
        <dbReference type="EMBL" id="UOQ74895.1"/>
    </source>
</evidence>
<dbReference type="KEGG" id="hcu:MUN79_14120"/>
<sequence length="137" mass="15648">MLVPGIRLYFENAVGRVLEHPDGYALIQYHSGPREMPLLQAFLTHTGQLMQLRGWHRLLSDHRVMRPFTPDESAWILSYWLSRQTEGGGVITGAGVFPAEQVARMPAEHVEQDAHRPGLVFRMFADENQAATWLLQR</sequence>